<accession>A0A5B8C088</accession>
<dbReference type="EMBL" id="CP040915">
    <property type="protein sequence ID" value="QDC23934.1"/>
    <property type="molecule type" value="Genomic_DNA"/>
</dbReference>
<name>A0A5B8C088_9MICO</name>
<feature type="transmembrane region" description="Helical" evidence="1">
    <location>
        <begin position="16"/>
        <end position="38"/>
    </location>
</feature>
<evidence type="ECO:0000259" key="2">
    <source>
        <dbReference type="Pfam" id="PF09990"/>
    </source>
</evidence>
<gene>
    <name evidence="3" type="ORF">FE374_04150</name>
</gene>
<keyword evidence="1" id="KW-0812">Transmembrane</keyword>
<keyword evidence="1" id="KW-0472">Membrane</keyword>
<dbReference type="KEGG" id="gyu:FE374_04150"/>
<feature type="transmembrane region" description="Helical" evidence="1">
    <location>
        <begin position="161"/>
        <end position="181"/>
    </location>
</feature>
<dbReference type="Pfam" id="PF09990">
    <property type="entry name" value="DUF2231"/>
    <property type="match status" value="1"/>
</dbReference>
<proteinExistence type="predicted"/>
<dbReference type="InterPro" id="IPR019251">
    <property type="entry name" value="DUF2231_TM"/>
</dbReference>
<dbReference type="Proteomes" id="UP000314616">
    <property type="component" value="Chromosome"/>
</dbReference>
<dbReference type="RefSeq" id="WP_139927378.1">
    <property type="nucleotide sequence ID" value="NZ_CP040915.1"/>
</dbReference>
<feature type="transmembrane region" description="Helical" evidence="1">
    <location>
        <begin position="45"/>
        <end position="68"/>
    </location>
</feature>
<protein>
    <recommendedName>
        <fullName evidence="2">DUF2231 domain-containing protein</fullName>
    </recommendedName>
</protein>
<sequence length="208" mass="21203">MSDLFDLVTGLPVHALVVHAVVVLLPLVVAGTIAVALIPRWRRPYAPVVALLATAATAIIPVATQSGLALMRRVGPPAGAHQTLGQQLIWFALPLTVLLWALVIADVRSRRVTDRVGQRQPVGAQVPAASNGGGSRLTTAQAATSVHNGGSHTPAAGPARVTNVIAVLALIAALATGFQVFRVGDSGARSVWGDVGTGGGAPHTSQAQ</sequence>
<dbReference type="OrthoDB" id="4864772at2"/>
<reference evidence="3 4" key="1">
    <citation type="submission" date="2019-05" db="EMBL/GenBank/DDBJ databases">
        <title>Georgenia *** sp. nov., and Georgenia *** sp. nov., isolated from the intestinal contents of plateau pika (Ochotona curzoniae) in the Qinghai-Tibet plateau of China.</title>
        <authorList>
            <person name="Tian Z."/>
        </authorList>
    </citation>
    <scope>NUCLEOTIDE SEQUENCE [LARGE SCALE GENOMIC DNA]</scope>
    <source>
        <strain evidence="3 4">Z443</strain>
    </source>
</reference>
<feature type="transmembrane region" description="Helical" evidence="1">
    <location>
        <begin position="88"/>
        <end position="105"/>
    </location>
</feature>
<keyword evidence="1" id="KW-1133">Transmembrane helix</keyword>
<organism evidence="3 4">
    <name type="scientific">Georgenia yuyongxinii</name>
    <dbReference type="NCBI Taxonomy" id="2589797"/>
    <lineage>
        <taxon>Bacteria</taxon>
        <taxon>Bacillati</taxon>
        <taxon>Actinomycetota</taxon>
        <taxon>Actinomycetes</taxon>
        <taxon>Micrococcales</taxon>
        <taxon>Bogoriellaceae</taxon>
        <taxon>Georgenia</taxon>
    </lineage>
</organism>
<evidence type="ECO:0000256" key="1">
    <source>
        <dbReference type="SAM" id="Phobius"/>
    </source>
</evidence>
<dbReference type="AlphaFoldDB" id="A0A5B8C088"/>
<feature type="domain" description="DUF2231" evidence="2">
    <location>
        <begin position="10"/>
        <end position="116"/>
    </location>
</feature>
<evidence type="ECO:0000313" key="4">
    <source>
        <dbReference type="Proteomes" id="UP000314616"/>
    </source>
</evidence>
<evidence type="ECO:0000313" key="3">
    <source>
        <dbReference type="EMBL" id="QDC23934.1"/>
    </source>
</evidence>